<dbReference type="PIRSF" id="PIRSF000138">
    <property type="entry name" value="Al-hdrx_acd_dh"/>
    <property type="match status" value="1"/>
</dbReference>
<feature type="binding site" evidence="7">
    <location>
        <position position="157"/>
    </location>
    <ligand>
        <name>FMN</name>
        <dbReference type="ChEBI" id="CHEBI:58210"/>
    </ligand>
</feature>
<dbReference type="GO" id="GO:0005886">
    <property type="term" value="C:plasma membrane"/>
    <property type="evidence" value="ECO:0007669"/>
    <property type="project" value="TreeGrafter"/>
</dbReference>
<feature type="binding site" evidence="7">
    <location>
        <position position="282"/>
    </location>
    <ligand>
        <name>glyoxylate</name>
        <dbReference type="ChEBI" id="CHEBI:36655"/>
    </ligand>
</feature>
<evidence type="ECO:0000256" key="6">
    <source>
        <dbReference type="PIRSR" id="PIRSR000138-1"/>
    </source>
</evidence>
<dbReference type="PROSITE" id="PS51349">
    <property type="entry name" value="FMN_HYDROXY_ACID_DH_2"/>
    <property type="match status" value="1"/>
</dbReference>
<evidence type="ECO:0000256" key="2">
    <source>
        <dbReference type="ARBA" id="ARBA00022630"/>
    </source>
</evidence>
<comment type="cofactor">
    <cofactor evidence="1">
        <name>FMN</name>
        <dbReference type="ChEBI" id="CHEBI:58210"/>
    </cofactor>
</comment>
<dbReference type="Pfam" id="PF01070">
    <property type="entry name" value="FMN_dh"/>
    <property type="match status" value="1"/>
</dbReference>
<protein>
    <submittedName>
        <fullName evidence="9">L-lactate dehydrogenase (Cytochrome)/(S)-mandelate dehydrogenase</fullName>
    </submittedName>
</protein>
<feature type="active site" description="Proton acceptor" evidence="6">
    <location>
        <position position="279"/>
    </location>
</feature>
<feature type="binding site" evidence="7">
    <location>
        <position position="279"/>
    </location>
    <ligand>
        <name>glyoxylate</name>
        <dbReference type="ChEBI" id="CHEBI:36655"/>
    </ligand>
</feature>
<dbReference type="SUPFAM" id="SSF51395">
    <property type="entry name" value="FMN-linked oxidoreductases"/>
    <property type="match status" value="1"/>
</dbReference>
<dbReference type="AlphaFoldDB" id="A0A1H2PMA3"/>
<evidence type="ECO:0000313" key="9">
    <source>
        <dbReference type="EMBL" id="SDV47233.1"/>
    </source>
</evidence>
<dbReference type="Proteomes" id="UP000243719">
    <property type="component" value="Unassembled WGS sequence"/>
</dbReference>
<comment type="similarity">
    <text evidence="5">Belongs to the FMN-dependent alpha-hydroxy acid dehydrogenase family.</text>
</comment>
<dbReference type="GO" id="GO:0010181">
    <property type="term" value="F:FMN binding"/>
    <property type="evidence" value="ECO:0007669"/>
    <property type="project" value="InterPro"/>
</dbReference>
<sequence length="407" mass="44502">MRQKVINLDDLRRLAKRKLPRIAFDFIDGGVDDEVCLQTNRAAFLRYKLMPRYLRDVSKRDQSVTLFGRTYSSPVGISPTGLAGLWRPDADLMQAAAARDANVPFLLSTSSNASLEEAVALAPNNVWFQMYCTSDARINDDFVRRAVQANVHALVVTIDVPVNANRERNRRNGFSRPFRMTPSVVLDALGHPAWVMRYLRTGGVPMMRNWQPYAREGASAAEVADLFGRLTPAQTVCWGNLTRIRDAWPGPLVIKGLLHPDDALEAVKLGADGLIVSNHGGRQLDAAPSPLEALPAIRDAVGDRLQIILDSGVRRGSDVVKARCLGASSVVFGRPSLYGVAAAGQAGVSRALEIMRVEIDMVLTQLGCAVFERLDSSFMWADLPARPPASIVTPQAEPRGAMHSEPV</sequence>
<feature type="binding site" evidence="7">
    <location>
        <position position="166"/>
    </location>
    <ligand>
        <name>glyoxylate</name>
        <dbReference type="ChEBI" id="CHEBI:36655"/>
    </ligand>
</feature>
<dbReference type="PANTHER" id="PTHR10578">
    <property type="entry name" value="S -2-HYDROXY-ACID OXIDASE-RELATED"/>
    <property type="match status" value="1"/>
</dbReference>
<reference evidence="10" key="1">
    <citation type="submission" date="2016-09" db="EMBL/GenBank/DDBJ databases">
        <authorList>
            <person name="Varghese N."/>
            <person name="Submissions S."/>
        </authorList>
    </citation>
    <scope>NUCLEOTIDE SEQUENCE [LARGE SCALE GENOMIC DNA]</scope>
    <source>
        <strain evidence="10">JS23</strain>
    </source>
</reference>
<feature type="binding site" evidence="7">
    <location>
        <begin position="333"/>
        <end position="334"/>
    </location>
    <ligand>
        <name>FMN</name>
        <dbReference type="ChEBI" id="CHEBI:58210"/>
    </ligand>
</feature>
<evidence type="ECO:0000256" key="1">
    <source>
        <dbReference type="ARBA" id="ARBA00001917"/>
    </source>
</evidence>
<dbReference type="OrthoDB" id="9770452at2"/>
<dbReference type="RefSeq" id="WP_091905596.1">
    <property type="nucleotide sequence ID" value="NZ_FNLO01000002.1"/>
</dbReference>
<evidence type="ECO:0000259" key="8">
    <source>
        <dbReference type="PROSITE" id="PS51349"/>
    </source>
</evidence>
<feature type="binding site" evidence="7">
    <location>
        <position position="131"/>
    </location>
    <ligand>
        <name>glyoxylate</name>
        <dbReference type="ChEBI" id="CHEBI:36655"/>
    </ligand>
</feature>
<dbReference type="InterPro" id="IPR008259">
    <property type="entry name" value="FMN_hydac_DH_AS"/>
</dbReference>
<dbReference type="STRING" id="1770053.SAMN05216551_102391"/>
<dbReference type="GO" id="GO:0009060">
    <property type="term" value="P:aerobic respiration"/>
    <property type="evidence" value="ECO:0007669"/>
    <property type="project" value="TreeGrafter"/>
</dbReference>
<dbReference type="InterPro" id="IPR037396">
    <property type="entry name" value="FMN_HAD"/>
</dbReference>
<dbReference type="Gene3D" id="3.20.20.70">
    <property type="entry name" value="Aldolase class I"/>
    <property type="match status" value="1"/>
</dbReference>
<keyword evidence="4" id="KW-0560">Oxidoreductase</keyword>
<dbReference type="InterPro" id="IPR000262">
    <property type="entry name" value="FMN-dep_DH"/>
</dbReference>
<evidence type="ECO:0000256" key="5">
    <source>
        <dbReference type="ARBA" id="ARBA00024042"/>
    </source>
</evidence>
<accession>A0A1H2PMA3</accession>
<feature type="domain" description="FMN hydroxy acid dehydrogenase" evidence="8">
    <location>
        <begin position="1"/>
        <end position="384"/>
    </location>
</feature>
<dbReference type="PROSITE" id="PS00557">
    <property type="entry name" value="FMN_HYDROXY_ACID_DH_1"/>
    <property type="match status" value="1"/>
</dbReference>
<gene>
    <name evidence="9" type="ORF">SAMN05216551_102391</name>
</gene>
<dbReference type="PANTHER" id="PTHR10578:SF107">
    <property type="entry name" value="2-HYDROXYACID OXIDASE 1"/>
    <property type="match status" value="1"/>
</dbReference>
<keyword evidence="3 7" id="KW-0288">FMN</keyword>
<feature type="binding site" evidence="7">
    <location>
        <position position="255"/>
    </location>
    <ligand>
        <name>FMN</name>
        <dbReference type="ChEBI" id="CHEBI:58210"/>
    </ligand>
</feature>
<dbReference type="InterPro" id="IPR013785">
    <property type="entry name" value="Aldolase_TIM"/>
</dbReference>
<dbReference type="FunFam" id="3.20.20.70:FF:000029">
    <property type="entry name" value="L-lactate dehydrogenase"/>
    <property type="match status" value="1"/>
</dbReference>
<dbReference type="CDD" id="cd02809">
    <property type="entry name" value="alpha_hydroxyacid_oxid_FMN"/>
    <property type="match status" value="1"/>
</dbReference>
<feature type="binding site" evidence="7">
    <location>
        <position position="108"/>
    </location>
    <ligand>
        <name>FMN</name>
        <dbReference type="ChEBI" id="CHEBI:58210"/>
    </ligand>
</feature>
<dbReference type="GO" id="GO:0004459">
    <property type="term" value="F:L-lactate dehydrogenase (NAD+) activity"/>
    <property type="evidence" value="ECO:0007669"/>
    <property type="project" value="TreeGrafter"/>
</dbReference>
<proteinExistence type="inferred from homology"/>
<feature type="binding site" evidence="7">
    <location>
        <position position="277"/>
    </location>
    <ligand>
        <name>FMN</name>
        <dbReference type="ChEBI" id="CHEBI:58210"/>
    </ligand>
</feature>
<dbReference type="InterPro" id="IPR012133">
    <property type="entry name" value="Alpha-hydoxy_acid_DH_FMN"/>
</dbReference>
<name>A0A1H2PMA3_9BURK</name>
<feature type="binding site" evidence="7">
    <location>
        <position position="129"/>
    </location>
    <ligand>
        <name>FMN</name>
        <dbReference type="ChEBI" id="CHEBI:58210"/>
    </ligand>
</feature>
<feature type="binding site" evidence="7">
    <location>
        <begin position="79"/>
        <end position="81"/>
    </location>
    <ligand>
        <name>FMN</name>
        <dbReference type="ChEBI" id="CHEBI:58210"/>
    </ligand>
</feature>
<evidence type="ECO:0000313" key="10">
    <source>
        <dbReference type="Proteomes" id="UP000243719"/>
    </source>
</evidence>
<keyword evidence="10" id="KW-1185">Reference proteome</keyword>
<feature type="binding site" evidence="7">
    <location>
        <begin position="310"/>
        <end position="314"/>
    </location>
    <ligand>
        <name>FMN</name>
        <dbReference type="ChEBI" id="CHEBI:58210"/>
    </ligand>
</feature>
<evidence type="ECO:0000256" key="3">
    <source>
        <dbReference type="ARBA" id="ARBA00022643"/>
    </source>
</evidence>
<evidence type="ECO:0000256" key="4">
    <source>
        <dbReference type="ARBA" id="ARBA00023002"/>
    </source>
</evidence>
<dbReference type="EMBL" id="FNLO01000002">
    <property type="protein sequence ID" value="SDV47233.1"/>
    <property type="molecule type" value="Genomic_DNA"/>
</dbReference>
<evidence type="ECO:0000256" key="7">
    <source>
        <dbReference type="PIRSR" id="PIRSR000138-2"/>
    </source>
</evidence>
<keyword evidence="2 7" id="KW-0285">Flavoprotein</keyword>
<organism evidence="9 10">
    <name type="scientific">Chitinasiproducens palmae</name>
    <dbReference type="NCBI Taxonomy" id="1770053"/>
    <lineage>
        <taxon>Bacteria</taxon>
        <taxon>Pseudomonadati</taxon>
        <taxon>Pseudomonadota</taxon>
        <taxon>Betaproteobacteria</taxon>
        <taxon>Burkholderiales</taxon>
        <taxon>Burkholderiaceae</taxon>
        <taxon>Chitinasiproducens</taxon>
    </lineage>
</organism>